<feature type="domain" description="HTH cro/C1-type" evidence="1">
    <location>
        <begin position="8"/>
        <end position="61"/>
    </location>
</feature>
<dbReference type="STRING" id="1423783.FC50_GL000120"/>
<dbReference type="Pfam" id="PF01381">
    <property type="entry name" value="HTH_3"/>
    <property type="match status" value="1"/>
</dbReference>
<protein>
    <recommendedName>
        <fullName evidence="1">HTH cro/C1-type domain-containing protein</fullName>
    </recommendedName>
</protein>
<proteinExistence type="predicted"/>
<dbReference type="PROSITE" id="PS50943">
    <property type="entry name" value="HTH_CROC1"/>
    <property type="match status" value="1"/>
</dbReference>
<dbReference type="Proteomes" id="UP000051922">
    <property type="component" value="Unassembled WGS sequence"/>
</dbReference>
<keyword evidence="3" id="KW-1185">Reference proteome</keyword>
<dbReference type="InterPro" id="IPR011990">
    <property type="entry name" value="TPR-like_helical_dom_sf"/>
</dbReference>
<dbReference type="RefSeq" id="WP_056956344.1">
    <property type="nucleotide sequence ID" value="NZ_AZFJ01000036.1"/>
</dbReference>
<accession>A0A0R1U0H8</accession>
<dbReference type="OrthoDB" id="34624at2"/>
<name>A0A0R1U0H8_9LACO</name>
<dbReference type="Gene3D" id="1.25.40.400">
    <property type="match status" value="1"/>
</dbReference>
<dbReference type="EMBL" id="AZFJ01000036">
    <property type="protein sequence ID" value="KRL86927.1"/>
    <property type="molecule type" value="Genomic_DNA"/>
</dbReference>
<dbReference type="PANTHER" id="PTHR37038">
    <property type="entry name" value="TRANSCRIPTIONAL REGULATOR-RELATED"/>
    <property type="match status" value="1"/>
</dbReference>
<dbReference type="InterPro" id="IPR010057">
    <property type="entry name" value="Transcription_activator_Rgg_C"/>
</dbReference>
<evidence type="ECO:0000313" key="2">
    <source>
        <dbReference type="EMBL" id="KRL86927.1"/>
    </source>
</evidence>
<dbReference type="InterPro" id="IPR010982">
    <property type="entry name" value="Lambda_DNA-bd_dom_sf"/>
</dbReference>
<dbReference type="Gene3D" id="1.10.260.40">
    <property type="entry name" value="lambda repressor-like DNA-binding domains"/>
    <property type="match status" value="1"/>
</dbReference>
<reference evidence="2 3" key="1">
    <citation type="journal article" date="2015" name="Genome Announc.">
        <title>Expanding the biotechnology potential of lactobacilli through comparative genomics of 213 strains and associated genera.</title>
        <authorList>
            <person name="Sun Z."/>
            <person name="Harris H.M."/>
            <person name="McCann A."/>
            <person name="Guo C."/>
            <person name="Argimon S."/>
            <person name="Zhang W."/>
            <person name="Yang X."/>
            <person name="Jeffery I.B."/>
            <person name="Cooney J.C."/>
            <person name="Kagawa T.F."/>
            <person name="Liu W."/>
            <person name="Song Y."/>
            <person name="Salvetti E."/>
            <person name="Wrobel A."/>
            <person name="Rasinkangas P."/>
            <person name="Parkhill J."/>
            <person name="Rea M.C."/>
            <person name="O'Sullivan O."/>
            <person name="Ritari J."/>
            <person name="Douillard F.P."/>
            <person name="Paul Ross R."/>
            <person name="Yang R."/>
            <person name="Briner A.E."/>
            <person name="Felis G.E."/>
            <person name="de Vos W.M."/>
            <person name="Barrangou R."/>
            <person name="Klaenhammer T.R."/>
            <person name="Caufield P.W."/>
            <person name="Cui Y."/>
            <person name="Zhang H."/>
            <person name="O'Toole P.W."/>
        </authorList>
    </citation>
    <scope>NUCLEOTIDE SEQUENCE [LARGE SCALE GENOMIC DNA]</scope>
    <source>
        <strain evidence="2 3">DSM 15945</strain>
    </source>
</reference>
<organism evidence="2 3">
    <name type="scientific">Lacticaseibacillus pantheris DSM 15945 = JCM 12539 = NBRC 106106</name>
    <dbReference type="NCBI Taxonomy" id="1423783"/>
    <lineage>
        <taxon>Bacteria</taxon>
        <taxon>Bacillati</taxon>
        <taxon>Bacillota</taxon>
        <taxon>Bacilli</taxon>
        <taxon>Lactobacillales</taxon>
        <taxon>Lactobacillaceae</taxon>
        <taxon>Lacticaseibacillus</taxon>
    </lineage>
</organism>
<dbReference type="CDD" id="cd00093">
    <property type="entry name" value="HTH_XRE"/>
    <property type="match status" value="1"/>
</dbReference>
<dbReference type="NCBIfam" id="TIGR01716">
    <property type="entry name" value="RGG_Cterm"/>
    <property type="match status" value="1"/>
</dbReference>
<evidence type="ECO:0000259" key="1">
    <source>
        <dbReference type="PROSITE" id="PS50943"/>
    </source>
</evidence>
<sequence>MENIGGTFRLLRKSKHLSLDAVGKGIVTTSFLSRFERGQYDISVQNLNQLLERINVTWSEFVYINNAYKKNISNRISQCYLHEDIGGLEKIQQEIETNQDLTPTYHKLYSIMMKALIGSLTGIPLSKAEINTVIHYLSSVANWTSFELYLFGNTLMMLPIDNVVSLSKLMFQKGEEYNYLNTDNISSYTRVLNNAICYCCEQRRADEAVPMLEMFEKLIDHPRQFYERMKLLNLRGLVLYCTGNVTDGLESLYRSLFTCKLIDATTVLHHELSYLDHFLTDDEVVGLRTRLKIS</sequence>
<dbReference type="SUPFAM" id="SSF48452">
    <property type="entry name" value="TPR-like"/>
    <property type="match status" value="1"/>
</dbReference>
<evidence type="ECO:0000313" key="3">
    <source>
        <dbReference type="Proteomes" id="UP000051922"/>
    </source>
</evidence>
<dbReference type="SMART" id="SM00530">
    <property type="entry name" value="HTH_XRE"/>
    <property type="match status" value="1"/>
</dbReference>
<dbReference type="Pfam" id="PF21259">
    <property type="entry name" value="Rgg_C"/>
    <property type="match status" value="1"/>
</dbReference>
<dbReference type="InterPro" id="IPR001387">
    <property type="entry name" value="Cro/C1-type_HTH"/>
</dbReference>
<dbReference type="InterPro" id="IPR053163">
    <property type="entry name" value="HTH-type_regulator_Rgg"/>
</dbReference>
<gene>
    <name evidence="2" type="ORF">FC50_GL000120</name>
</gene>
<dbReference type="GO" id="GO:0003677">
    <property type="term" value="F:DNA binding"/>
    <property type="evidence" value="ECO:0007669"/>
    <property type="project" value="InterPro"/>
</dbReference>
<dbReference type="SUPFAM" id="SSF47413">
    <property type="entry name" value="lambda repressor-like DNA-binding domains"/>
    <property type="match status" value="1"/>
</dbReference>
<dbReference type="PATRIC" id="fig|1423783.4.peg.128"/>
<dbReference type="PANTHER" id="PTHR37038:SF12">
    <property type="entry name" value="TRANSCRIPTIONAL REGULATOR"/>
    <property type="match status" value="1"/>
</dbReference>
<dbReference type="AlphaFoldDB" id="A0A0R1U0H8"/>
<comment type="caution">
    <text evidence="2">The sequence shown here is derived from an EMBL/GenBank/DDBJ whole genome shotgun (WGS) entry which is preliminary data.</text>
</comment>